<evidence type="ECO:0000313" key="3">
    <source>
        <dbReference type="Proteomes" id="UP001642540"/>
    </source>
</evidence>
<evidence type="ECO:0000313" key="2">
    <source>
        <dbReference type="EMBL" id="CAL8071489.1"/>
    </source>
</evidence>
<name>A0ABP1PQR0_9HEXA</name>
<reference evidence="2 3" key="1">
    <citation type="submission" date="2024-08" db="EMBL/GenBank/DDBJ databases">
        <authorList>
            <person name="Cucini C."/>
            <person name="Frati F."/>
        </authorList>
    </citation>
    <scope>NUCLEOTIDE SEQUENCE [LARGE SCALE GENOMIC DNA]</scope>
</reference>
<sequence>MNPRNTSIFSILLFWVLLNTSPSADACLKKIRALIKNTKEEKPAELATDEAAYIKYAHSTSDDVYMEIVQNENQTFVVRELDNPPIAMSQVRQSEGKAMSVEEPDAEYINLNETTNDVNNSLPTSSEAIPPVRIAPEVSLTEEVTEAPLSPDDQYVRDEWNGTCMAADWKRCSKIKQIVVIDVIHTQFERKNMSMDCLNQPTLCLTNGWTANRCHIVCMAAQCNKSLYHNWDRIVNYEGGCKYRK</sequence>
<gene>
    <name evidence="2" type="ORF">ODALV1_LOCUS1739</name>
</gene>
<keyword evidence="3" id="KW-1185">Reference proteome</keyword>
<organism evidence="2 3">
    <name type="scientific">Orchesella dallaii</name>
    <dbReference type="NCBI Taxonomy" id="48710"/>
    <lineage>
        <taxon>Eukaryota</taxon>
        <taxon>Metazoa</taxon>
        <taxon>Ecdysozoa</taxon>
        <taxon>Arthropoda</taxon>
        <taxon>Hexapoda</taxon>
        <taxon>Collembola</taxon>
        <taxon>Entomobryomorpha</taxon>
        <taxon>Entomobryoidea</taxon>
        <taxon>Orchesellidae</taxon>
        <taxon>Orchesellinae</taxon>
        <taxon>Orchesella</taxon>
    </lineage>
</organism>
<evidence type="ECO:0000256" key="1">
    <source>
        <dbReference type="SAM" id="SignalP"/>
    </source>
</evidence>
<feature type="signal peptide" evidence="1">
    <location>
        <begin position="1"/>
        <end position="26"/>
    </location>
</feature>
<dbReference type="Proteomes" id="UP001642540">
    <property type="component" value="Unassembled WGS sequence"/>
</dbReference>
<keyword evidence="1" id="KW-0732">Signal</keyword>
<comment type="caution">
    <text evidence="2">The sequence shown here is derived from an EMBL/GenBank/DDBJ whole genome shotgun (WGS) entry which is preliminary data.</text>
</comment>
<accession>A0ABP1PQR0</accession>
<proteinExistence type="predicted"/>
<protein>
    <submittedName>
        <fullName evidence="2">Uncharacterized protein</fullName>
    </submittedName>
</protein>
<dbReference type="EMBL" id="CAXLJM020000006">
    <property type="protein sequence ID" value="CAL8071489.1"/>
    <property type="molecule type" value="Genomic_DNA"/>
</dbReference>
<feature type="chain" id="PRO_5046846358" evidence="1">
    <location>
        <begin position="27"/>
        <end position="245"/>
    </location>
</feature>